<proteinExistence type="predicted"/>
<dbReference type="EMBL" id="UYSL01021109">
    <property type="protein sequence ID" value="VDL77248.1"/>
    <property type="molecule type" value="Genomic_DNA"/>
</dbReference>
<evidence type="ECO:0000313" key="4">
    <source>
        <dbReference type="WBParaSite" id="NBR_0001365801-mRNA-1"/>
    </source>
</evidence>
<keyword evidence="1" id="KW-1133">Transmembrane helix</keyword>
<reference evidence="2 3" key="2">
    <citation type="submission" date="2018-11" db="EMBL/GenBank/DDBJ databases">
        <authorList>
            <consortium name="Pathogen Informatics"/>
        </authorList>
    </citation>
    <scope>NUCLEOTIDE SEQUENCE [LARGE SCALE GENOMIC DNA]</scope>
</reference>
<reference evidence="4" key="1">
    <citation type="submission" date="2017-02" db="UniProtKB">
        <authorList>
            <consortium name="WormBaseParasite"/>
        </authorList>
    </citation>
    <scope>IDENTIFICATION</scope>
</reference>
<keyword evidence="3" id="KW-1185">Reference proteome</keyword>
<keyword evidence="1" id="KW-0812">Transmembrane</keyword>
<protein>
    <submittedName>
        <fullName evidence="4">Serpentine receptor class gamma</fullName>
    </submittedName>
</protein>
<keyword evidence="1" id="KW-0472">Membrane</keyword>
<evidence type="ECO:0000313" key="3">
    <source>
        <dbReference type="Proteomes" id="UP000271162"/>
    </source>
</evidence>
<dbReference type="WBParaSite" id="NBR_0001365801-mRNA-1">
    <property type="protein sequence ID" value="NBR_0001365801-mRNA-1"/>
    <property type="gene ID" value="NBR_0001365801"/>
</dbReference>
<feature type="transmembrane region" description="Helical" evidence="1">
    <location>
        <begin position="55"/>
        <end position="74"/>
    </location>
</feature>
<sequence length="112" mass="12960">MFTVLFIKGTLTFKKNSEIRMTIQAAVVSVFELTFFLYWEYGPSSALPQFWMRTLNSYSMLIYYDVLILPYVVLNKTVKTEMKGIFHGRSSIAAPIVKFSSDHGKAFQRRSL</sequence>
<evidence type="ECO:0000256" key="1">
    <source>
        <dbReference type="SAM" id="Phobius"/>
    </source>
</evidence>
<organism evidence="4">
    <name type="scientific">Nippostrongylus brasiliensis</name>
    <name type="common">Rat hookworm</name>
    <dbReference type="NCBI Taxonomy" id="27835"/>
    <lineage>
        <taxon>Eukaryota</taxon>
        <taxon>Metazoa</taxon>
        <taxon>Ecdysozoa</taxon>
        <taxon>Nematoda</taxon>
        <taxon>Chromadorea</taxon>
        <taxon>Rhabditida</taxon>
        <taxon>Rhabditina</taxon>
        <taxon>Rhabditomorpha</taxon>
        <taxon>Strongyloidea</taxon>
        <taxon>Heligmosomidae</taxon>
        <taxon>Nippostrongylus</taxon>
    </lineage>
</organism>
<dbReference type="Proteomes" id="UP000271162">
    <property type="component" value="Unassembled WGS sequence"/>
</dbReference>
<gene>
    <name evidence="2" type="ORF">NBR_LOCUS13659</name>
</gene>
<feature type="transmembrane region" description="Helical" evidence="1">
    <location>
        <begin position="21"/>
        <end position="39"/>
    </location>
</feature>
<accession>A0A0N4YB43</accession>
<evidence type="ECO:0000313" key="2">
    <source>
        <dbReference type="EMBL" id="VDL77248.1"/>
    </source>
</evidence>
<dbReference type="OMA" id="SEIRMTI"/>
<name>A0A0N4YB43_NIPBR</name>
<dbReference type="AlphaFoldDB" id="A0A0N4YB43"/>